<comment type="cofactor">
    <cofactor evidence="1">
        <name>Zn(2+)</name>
        <dbReference type="ChEBI" id="CHEBI:29105"/>
    </cofactor>
</comment>
<dbReference type="PANTHER" id="PTHR43350:SF19">
    <property type="entry name" value="D-GULOSIDE 3-DEHYDROGENASE"/>
    <property type="match status" value="1"/>
</dbReference>
<dbReference type="GeneID" id="74943751"/>
<dbReference type="Gene3D" id="3.90.180.10">
    <property type="entry name" value="Medium-chain alcohol dehydrogenases, catalytic domain"/>
    <property type="match status" value="2"/>
</dbReference>
<dbReference type="KEGG" id="ssai:N0B31_14975"/>
<proteinExistence type="inferred from homology"/>
<evidence type="ECO:0000256" key="2">
    <source>
        <dbReference type="ARBA" id="ARBA00008072"/>
    </source>
</evidence>
<organism evidence="7 8">
    <name type="scientific">Salinirubellus salinus</name>
    <dbReference type="NCBI Taxonomy" id="1364945"/>
    <lineage>
        <taxon>Archaea</taxon>
        <taxon>Methanobacteriati</taxon>
        <taxon>Methanobacteriota</taxon>
        <taxon>Stenosarchaea group</taxon>
        <taxon>Halobacteria</taxon>
        <taxon>Halobacteriales</taxon>
        <taxon>Natronomonadaceae</taxon>
        <taxon>Salinirubellus</taxon>
    </lineage>
</organism>
<protein>
    <submittedName>
        <fullName evidence="7">Zinc-binding alcohol dehydrogenase</fullName>
    </submittedName>
</protein>
<dbReference type="RefSeq" id="WP_260592431.1">
    <property type="nucleotide sequence ID" value="NZ_CP104003.1"/>
</dbReference>
<dbReference type="GO" id="GO:0046872">
    <property type="term" value="F:metal ion binding"/>
    <property type="evidence" value="ECO:0007669"/>
    <property type="project" value="UniProtKB-KW"/>
</dbReference>
<dbReference type="EMBL" id="CP104003">
    <property type="protein sequence ID" value="UWM53437.1"/>
    <property type="molecule type" value="Genomic_DNA"/>
</dbReference>
<dbReference type="PANTHER" id="PTHR43350">
    <property type="entry name" value="NAD-DEPENDENT ALCOHOL DEHYDROGENASE"/>
    <property type="match status" value="1"/>
</dbReference>
<dbReference type="InterPro" id="IPR011032">
    <property type="entry name" value="GroES-like_sf"/>
</dbReference>
<evidence type="ECO:0000259" key="6">
    <source>
        <dbReference type="Pfam" id="PF00107"/>
    </source>
</evidence>
<dbReference type="Proteomes" id="UP001057580">
    <property type="component" value="Chromosome"/>
</dbReference>
<feature type="domain" description="Alcohol dehydrogenase-like C-terminal" evidence="6">
    <location>
        <begin position="161"/>
        <end position="276"/>
    </location>
</feature>
<evidence type="ECO:0000313" key="8">
    <source>
        <dbReference type="Proteomes" id="UP001057580"/>
    </source>
</evidence>
<keyword evidence="3" id="KW-0479">Metal-binding</keyword>
<dbReference type="SUPFAM" id="SSF51735">
    <property type="entry name" value="NAD(P)-binding Rossmann-fold domains"/>
    <property type="match status" value="1"/>
</dbReference>
<accession>A0A9E7R0T3</accession>
<dbReference type="AlphaFoldDB" id="A0A9E7R0T3"/>
<keyword evidence="4" id="KW-0862">Zinc</keyword>
<keyword evidence="8" id="KW-1185">Reference proteome</keyword>
<keyword evidence="5" id="KW-0560">Oxidoreductase</keyword>
<evidence type="ECO:0000256" key="1">
    <source>
        <dbReference type="ARBA" id="ARBA00001947"/>
    </source>
</evidence>
<sequence>MAPTETRSLYFDAPESVEIRTEPLDELGADELCVDTIASGISPGSELLVYRGEFPDGMAVDSTIDALDGAFEYPLRYGYAAVGEVTRVGREVEEEWLGRQVFAFVPHASRFHTTPDAVVPVDDAVDATEATLLPSVETATNLVLDGRPRVGERVVVFGAGPVGLCTTHVLSQFPLDRLVVVEPIASRRELARGVGADHVVDPETVASVLDDCDGDGADLVYELSGQPATLDAAVDVAGYDSRVLVGSWYGTKRAPIDLGGSFHRERISIESSQVSTIDPSLRGRWDRSRRFDTAFDHLRRLDTDLVLTEAVPFSRAAEAYRRLDRRAVEAPHVVLTYP</sequence>
<dbReference type="Gene3D" id="3.40.50.720">
    <property type="entry name" value="NAD(P)-binding Rossmann-like Domain"/>
    <property type="match status" value="1"/>
</dbReference>
<evidence type="ECO:0000313" key="7">
    <source>
        <dbReference type="EMBL" id="UWM53437.1"/>
    </source>
</evidence>
<name>A0A9E7R0T3_9EURY</name>
<dbReference type="CDD" id="cd08255">
    <property type="entry name" value="2-desacetyl-2-hydroxyethyl_bacteriochlorophyllide_like"/>
    <property type="match status" value="1"/>
</dbReference>
<dbReference type="InterPro" id="IPR013149">
    <property type="entry name" value="ADH-like_C"/>
</dbReference>
<dbReference type="GO" id="GO:0016491">
    <property type="term" value="F:oxidoreductase activity"/>
    <property type="evidence" value="ECO:0007669"/>
    <property type="project" value="UniProtKB-KW"/>
</dbReference>
<dbReference type="Pfam" id="PF00107">
    <property type="entry name" value="ADH_zinc_N"/>
    <property type="match status" value="1"/>
</dbReference>
<gene>
    <name evidence="7" type="ORF">N0B31_14975</name>
</gene>
<comment type="similarity">
    <text evidence="2">Belongs to the zinc-containing alcohol dehydrogenase family.</text>
</comment>
<evidence type="ECO:0000256" key="5">
    <source>
        <dbReference type="ARBA" id="ARBA00023002"/>
    </source>
</evidence>
<dbReference type="InterPro" id="IPR036291">
    <property type="entry name" value="NAD(P)-bd_dom_sf"/>
</dbReference>
<reference evidence="7" key="1">
    <citation type="submission" date="2022-09" db="EMBL/GenBank/DDBJ databases">
        <title>Diverse halophilic archaea isolated from saline environments.</title>
        <authorList>
            <person name="Cui H.-L."/>
        </authorList>
    </citation>
    <scope>NUCLEOTIDE SEQUENCE</scope>
    <source>
        <strain evidence="7">ZS-35-S2</strain>
    </source>
</reference>
<evidence type="ECO:0000256" key="3">
    <source>
        <dbReference type="ARBA" id="ARBA00022723"/>
    </source>
</evidence>
<dbReference type="SUPFAM" id="SSF50129">
    <property type="entry name" value="GroES-like"/>
    <property type="match status" value="1"/>
</dbReference>
<evidence type="ECO:0000256" key="4">
    <source>
        <dbReference type="ARBA" id="ARBA00022833"/>
    </source>
</evidence>